<evidence type="ECO:0000313" key="3">
    <source>
        <dbReference type="EnsemblMetazoa" id="XP_019762651.1"/>
    </source>
</evidence>
<reference evidence="3" key="2">
    <citation type="submission" date="2024-08" db="UniProtKB">
        <authorList>
            <consortium name="EnsemblMetazoa"/>
        </authorList>
    </citation>
    <scope>IDENTIFICATION</scope>
</reference>
<keyword evidence="4" id="KW-1185">Reference proteome</keyword>
<evidence type="ECO:0000256" key="2">
    <source>
        <dbReference type="SAM" id="MobiDB-lite"/>
    </source>
</evidence>
<feature type="coiled-coil region" evidence="1">
    <location>
        <begin position="148"/>
        <end position="228"/>
    </location>
</feature>
<feature type="coiled-coil region" evidence="1">
    <location>
        <begin position="582"/>
        <end position="689"/>
    </location>
</feature>
<dbReference type="RefSeq" id="XP_048525650.1">
    <property type="nucleotide sequence ID" value="XM_048669693.1"/>
</dbReference>
<reference evidence="4" key="1">
    <citation type="journal article" date="2013" name="Genome Biol.">
        <title>Draft genome of the mountain pine beetle, Dendroctonus ponderosae Hopkins, a major forest pest.</title>
        <authorList>
            <person name="Keeling C.I."/>
            <person name="Yuen M.M."/>
            <person name="Liao N.Y."/>
            <person name="Docking T.R."/>
            <person name="Chan S.K."/>
            <person name="Taylor G.A."/>
            <person name="Palmquist D.L."/>
            <person name="Jackman S.D."/>
            <person name="Nguyen A."/>
            <person name="Li M."/>
            <person name="Henderson H."/>
            <person name="Janes J.K."/>
            <person name="Zhao Y."/>
            <person name="Pandoh P."/>
            <person name="Moore R."/>
            <person name="Sperling F.A."/>
            <person name="Huber D.P."/>
            <person name="Birol I."/>
            <person name="Jones S.J."/>
            <person name="Bohlmann J."/>
        </authorList>
    </citation>
    <scope>NUCLEOTIDE SEQUENCE</scope>
</reference>
<dbReference type="RefSeq" id="XP_048525651.1">
    <property type="nucleotide sequence ID" value="XM_048669694.1"/>
</dbReference>
<organism evidence="3 4">
    <name type="scientific">Dendroctonus ponderosae</name>
    <name type="common">Mountain pine beetle</name>
    <dbReference type="NCBI Taxonomy" id="77166"/>
    <lineage>
        <taxon>Eukaryota</taxon>
        <taxon>Metazoa</taxon>
        <taxon>Ecdysozoa</taxon>
        <taxon>Arthropoda</taxon>
        <taxon>Hexapoda</taxon>
        <taxon>Insecta</taxon>
        <taxon>Pterygota</taxon>
        <taxon>Neoptera</taxon>
        <taxon>Endopterygota</taxon>
        <taxon>Coleoptera</taxon>
        <taxon>Polyphaga</taxon>
        <taxon>Cucujiformia</taxon>
        <taxon>Curculionidae</taxon>
        <taxon>Scolytinae</taxon>
        <taxon>Dendroctonus</taxon>
    </lineage>
</organism>
<proteinExistence type="predicted"/>
<feature type="region of interest" description="Disordered" evidence="2">
    <location>
        <begin position="27"/>
        <end position="51"/>
    </location>
</feature>
<evidence type="ECO:0000313" key="4">
    <source>
        <dbReference type="Proteomes" id="UP000019118"/>
    </source>
</evidence>
<protein>
    <recommendedName>
        <fullName evidence="5">Hyaluronan-mediated motility receptor C-terminal domain-containing protein</fullName>
    </recommendedName>
</protein>
<dbReference type="GeneID" id="109539381"/>
<dbReference type="Proteomes" id="UP000019118">
    <property type="component" value="Unassembled WGS sequence"/>
</dbReference>
<evidence type="ECO:0000256" key="1">
    <source>
        <dbReference type="SAM" id="Coils"/>
    </source>
</evidence>
<evidence type="ECO:0008006" key="5">
    <source>
        <dbReference type="Google" id="ProtNLM"/>
    </source>
</evidence>
<feature type="coiled-coil region" evidence="1">
    <location>
        <begin position="289"/>
        <end position="323"/>
    </location>
</feature>
<dbReference type="AlphaFoldDB" id="A0AAR5PPD5"/>
<accession>A0AAR5PPD5</accession>
<name>A0AAR5PPD5_DENPD</name>
<keyword evidence="1" id="KW-0175">Coiled coil</keyword>
<feature type="compositionally biased region" description="Basic residues" evidence="2">
    <location>
        <begin position="30"/>
        <end position="47"/>
    </location>
</feature>
<dbReference type="EnsemblMetazoa" id="XM_019907092.1">
    <property type="protein sequence ID" value="XP_019762651.1"/>
    <property type="gene ID" value="LOC109539381"/>
</dbReference>
<feature type="coiled-coil region" evidence="1">
    <location>
        <begin position="454"/>
        <end position="516"/>
    </location>
</feature>
<sequence length="852" mass="97635">MCTIHKTVHSIDNFPLSNHKMLKICSNPKTNRKQSRIPFSRPRRRSRSNSPCQERPAVICRALSANSNNSGRQCCPAPHYYCKVESRTTGQPSHAQIHNVSVEKAISCPEKICGLANAARKEQCKFSSKSTVQVKQFAQTLIDTDLVVNELKGEIQRVKHQLHHMSQQRITQEGQDRMLKAPPPTPVDREDSLLSKLKIENKKLKRDLDAKRNIIEKLKNDLAKARDILCDYEKKVSLLHVQTVRSNKAMKKSKENFYACLKEQEEKINFLNDSNGLLEMAVKEKASLLSEKEQQNSILRNSLESLRKDFDETASKCSALESENRRCSQSIDVLRGSLLTITSEVGLSKEFNQTLEEKINDLSDICNRVAAKSSQQKGAYETAIEKKEAEQLMMTNQISDLSMQLKNQQTCFGNLECKCQELQEKLSHFKEYPEKCKVLEEKCKSAYKNLLISEQEFQKEKMDMEKLIEELMEIVKENKVTLSQMSDINVQQKIIIKEQNVALISQEEQIKLIEKQSESFKMKSQQMEHEVLELKKNYSEPCSKEACLCISKELEEIKNALNVEKDTQLLKEKIIEDQSQTIINLQTQVNEKMFELNKAQSETKNLEIEINTINDKLLKKHEELDIEIDQKENLMERLRELECQRNQLSEEIEDFEGMLRTFKENCGDKEEQRKILRSLEEEISNQKKQWDIQKMTLGKEKRKAVCVAKFATQKLLDTVEDFQRQVGAQKKVQHLLTRMLHEKDEQLCLVTSKISSINSITKQVPNLESSELTMKELFFHNSLIAASASDVNTNTSRYSSCSSGSKTTEFSTVCPKLCPVLGVSICPKTRNTLSALSSNLGGIKEEGSRDIS</sequence>